<comment type="caution">
    <text evidence="3">The sequence shown here is derived from an EMBL/GenBank/DDBJ whole genome shotgun (WGS) entry which is preliminary data.</text>
</comment>
<reference evidence="3" key="1">
    <citation type="submission" date="2023-07" db="EMBL/GenBank/DDBJ databases">
        <authorList>
            <consortium name="AG Swart"/>
            <person name="Singh M."/>
            <person name="Singh A."/>
            <person name="Seah K."/>
            <person name="Emmerich C."/>
        </authorList>
    </citation>
    <scope>NUCLEOTIDE SEQUENCE</scope>
    <source>
        <strain evidence="3">DP1</strain>
    </source>
</reference>
<feature type="region of interest" description="Disordered" evidence="2">
    <location>
        <begin position="954"/>
        <end position="973"/>
    </location>
</feature>
<dbReference type="Proteomes" id="UP001295684">
    <property type="component" value="Unassembled WGS sequence"/>
</dbReference>
<feature type="compositionally biased region" description="Basic and acidic residues" evidence="2">
    <location>
        <begin position="680"/>
        <end position="691"/>
    </location>
</feature>
<dbReference type="EMBL" id="CAMPGE010016951">
    <property type="protein sequence ID" value="CAI2375466.1"/>
    <property type="molecule type" value="Genomic_DNA"/>
</dbReference>
<feature type="compositionally biased region" description="Basic and acidic residues" evidence="2">
    <location>
        <begin position="570"/>
        <end position="594"/>
    </location>
</feature>
<dbReference type="AlphaFoldDB" id="A0AAD1XMH1"/>
<organism evidence="3 4">
    <name type="scientific">Euplotes crassus</name>
    <dbReference type="NCBI Taxonomy" id="5936"/>
    <lineage>
        <taxon>Eukaryota</taxon>
        <taxon>Sar</taxon>
        <taxon>Alveolata</taxon>
        <taxon>Ciliophora</taxon>
        <taxon>Intramacronucleata</taxon>
        <taxon>Spirotrichea</taxon>
        <taxon>Hypotrichia</taxon>
        <taxon>Euplotida</taxon>
        <taxon>Euplotidae</taxon>
        <taxon>Moneuplotes</taxon>
    </lineage>
</organism>
<feature type="coiled-coil region" evidence="1">
    <location>
        <begin position="827"/>
        <end position="854"/>
    </location>
</feature>
<feature type="compositionally biased region" description="Basic and acidic residues" evidence="2">
    <location>
        <begin position="656"/>
        <end position="665"/>
    </location>
</feature>
<evidence type="ECO:0000313" key="3">
    <source>
        <dbReference type="EMBL" id="CAI2375466.1"/>
    </source>
</evidence>
<feature type="compositionally biased region" description="Basic and acidic residues" evidence="2">
    <location>
        <begin position="613"/>
        <end position="648"/>
    </location>
</feature>
<gene>
    <name evidence="3" type="ORF">ECRASSUSDP1_LOCUS16828</name>
</gene>
<sequence length="1090" mass="123675">MDKQDHPQFVGRSFTNKEVTYYSSPIDTYGAKITDNKYIMTEGEGTKIRINKSVFFYTSGAALNVIKVKSGKGSFDEHKKLGEDRRVVDFVFPPNSKNQALSLDDKGGLMIWMYKYKDTFTYGVIYQMAYDVEITSMQCLMNPTATLIVCWSEEYFCMTHLTANSPGGAITAGNMFLQTDKFSEKPSLMPHYLMKNPKKYKVGKIKDFVISTNRCYGFILHDENKITVVSLQYTALMYQAQITDISEDLDRIFYKDFGPGTLEATQGGPPVSGTLILTAEGNTSLFTADIFVVQEELRIVQNCQLSFQKDKTHKKIRFIGSKNMIFLLNDQAPSKLYAVNIEANTEEGLDIEGAKKSFSYIYETSLSFEIKLNTITDFDCYFQEKPNGVHQYMFFVRDKDKISLFGISESNISQVPEEAFEYTSNAGDEETAQSSKLQNLNLDSEDKEKFAHIEKILDKSSKTLEKQRRSETEKEESKDHSKPKNIPAEQLLSSENAHNSPKTHVKVCSLDLEKDESHPNNLSEEKHHEDMQEKQDGEIIQPNIRDRTTTGSQISKSEDSIASRVKIRRGRTEREHRDDKPPFQKAIEIEDSKENAQNPFLNNPNQLLGMLNKGKEALDKSKEDQNKPEQKPSSTEESKGDFGEKKPSDVGSTDNKFQEESKDDSSLQPQIIKKASTMKISDENKREEPHRNRMPQNIETIECSCCQARTNSNNNKYQKNIENLAAETIRRELPKLLQENVKQTVITAIVRETKDKFQGIHNKNYKFLESTIMAFAEKKIDELKETAEQKAKDAISTVMTDELKKILNTTIIPQCEKVVEDTMSELISNVKDALDENVEKVKEMEEKVDKFISENLKKASQEPSVSQGFRPFQLEEDSFNNLLSSSFEHAPQEAPREPEVKGFFSHMSQPSRQMPNTGYTGGFGGEPFTVGGMSQDYSSSLHLSGSEWNQPMSTPTYPPSGAQPMGSFGAPMSQGFQSPSVDDNYTKMVKSLHYFIETNINCFFTGEGIFKWIQECILKHPPDSDLLFKALITLGSSIYRGNYQALAPKLKFLDLLSNALSKMPNYSNYENDVIAIRKSVGDHLKTLKRK</sequence>
<evidence type="ECO:0000256" key="1">
    <source>
        <dbReference type="SAM" id="Coils"/>
    </source>
</evidence>
<name>A0AAD1XMH1_EUPCR</name>
<proteinExistence type="predicted"/>
<feature type="region of interest" description="Disordered" evidence="2">
    <location>
        <begin position="461"/>
        <end position="486"/>
    </location>
</feature>
<dbReference type="PROSITE" id="PS51450">
    <property type="entry name" value="LRR"/>
    <property type="match status" value="1"/>
</dbReference>
<protein>
    <submittedName>
        <fullName evidence="3">Uncharacterized protein</fullName>
    </submittedName>
</protein>
<feature type="compositionally biased region" description="Low complexity" evidence="2">
    <location>
        <begin position="595"/>
        <end position="608"/>
    </location>
</feature>
<evidence type="ECO:0000256" key="2">
    <source>
        <dbReference type="SAM" id="MobiDB-lite"/>
    </source>
</evidence>
<accession>A0AAD1XMH1</accession>
<feature type="region of interest" description="Disordered" evidence="2">
    <location>
        <begin position="514"/>
        <end position="695"/>
    </location>
</feature>
<feature type="compositionally biased region" description="Basic and acidic residues" evidence="2">
    <location>
        <begin position="514"/>
        <end position="537"/>
    </location>
</feature>
<keyword evidence="4" id="KW-1185">Reference proteome</keyword>
<evidence type="ECO:0000313" key="4">
    <source>
        <dbReference type="Proteomes" id="UP001295684"/>
    </source>
</evidence>
<feature type="compositionally biased region" description="Basic and acidic residues" evidence="2">
    <location>
        <begin position="461"/>
        <end position="482"/>
    </location>
</feature>
<dbReference type="InterPro" id="IPR001611">
    <property type="entry name" value="Leu-rich_rpt"/>
</dbReference>
<keyword evidence="1" id="KW-0175">Coiled coil</keyword>